<name>A0ABC9NPT7_ESCAT</name>
<organism evidence="1 2">
    <name type="scientific">Escherichia albertii (strain TW07627)</name>
    <dbReference type="NCBI Taxonomy" id="502347"/>
    <lineage>
        <taxon>Bacteria</taxon>
        <taxon>Pseudomonadati</taxon>
        <taxon>Pseudomonadota</taxon>
        <taxon>Gammaproteobacteria</taxon>
        <taxon>Enterobacterales</taxon>
        <taxon>Enterobacteriaceae</taxon>
        <taxon>Escherichia</taxon>
    </lineage>
</organism>
<comment type="caution">
    <text evidence="1">The sequence shown here is derived from an EMBL/GenBank/DDBJ whole genome shotgun (WGS) entry which is preliminary data.</text>
</comment>
<sequence>MPGSLLLSSCLCLGISSDKDGKMAGDFVVEYANIINA</sequence>
<dbReference type="AlphaFoldDB" id="A0ABC9NPT7"/>
<evidence type="ECO:0000313" key="1">
    <source>
        <dbReference type="EMBL" id="EDS92245.1"/>
    </source>
</evidence>
<accession>A0ABC9NPT7</accession>
<dbReference type="Proteomes" id="UP000003042">
    <property type="component" value="Unassembled WGS sequence"/>
</dbReference>
<gene>
    <name evidence="1" type="ORF">ESCAB7627_0347</name>
</gene>
<dbReference type="EMBL" id="ABKX01000004">
    <property type="protein sequence ID" value="EDS92245.1"/>
    <property type="molecule type" value="Genomic_DNA"/>
</dbReference>
<evidence type="ECO:0000313" key="2">
    <source>
        <dbReference type="Proteomes" id="UP000003042"/>
    </source>
</evidence>
<reference evidence="1 2" key="1">
    <citation type="submission" date="2008-02" db="EMBL/GenBank/DDBJ databases">
        <title>Annotation of Escherichia albertii TW07627.</title>
        <authorList>
            <person name="Sutton G."/>
            <person name="Whittam T.S."/>
            <person name="Sebastian Y."/>
        </authorList>
    </citation>
    <scope>NUCLEOTIDE SEQUENCE [LARGE SCALE GENOMIC DNA]</scope>
    <source>
        <strain evidence="1 2">TW07627</strain>
    </source>
</reference>
<proteinExistence type="predicted"/>
<protein>
    <submittedName>
        <fullName evidence="1">Uncharacterized protein</fullName>
    </submittedName>
</protein>